<keyword evidence="5 8" id="KW-0560">Oxidoreductase</keyword>
<keyword evidence="6 8" id="KW-0503">Monooxygenase</keyword>
<evidence type="ECO:0000256" key="6">
    <source>
        <dbReference type="ARBA" id="ARBA00023033"/>
    </source>
</evidence>
<evidence type="ECO:0000256" key="3">
    <source>
        <dbReference type="ARBA" id="ARBA00022630"/>
    </source>
</evidence>
<accession>A0ABV7WDQ1</accession>
<name>A0ABV7WDQ1_9MICO</name>
<dbReference type="Proteomes" id="UP001595685">
    <property type="component" value="Unassembled WGS sequence"/>
</dbReference>
<dbReference type="SUPFAM" id="SSF51905">
    <property type="entry name" value="FAD/NAD(P)-binding domain"/>
    <property type="match status" value="1"/>
</dbReference>
<evidence type="ECO:0000256" key="1">
    <source>
        <dbReference type="ARBA" id="ARBA00001974"/>
    </source>
</evidence>
<evidence type="ECO:0000256" key="2">
    <source>
        <dbReference type="ARBA" id="ARBA00010139"/>
    </source>
</evidence>
<dbReference type="EMBL" id="JBHRWW010000001">
    <property type="protein sequence ID" value="MFC3687186.1"/>
    <property type="molecule type" value="Genomic_DNA"/>
</dbReference>
<comment type="caution">
    <text evidence="8">The sequence shown here is derived from an EMBL/GenBank/DDBJ whole genome shotgun (WGS) entry which is preliminary data.</text>
</comment>
<dbReference type="Gene3D" id="3.50.50.60">
    <property type="entry name" value="FAD/NAD(P)-binding domain"/>
    <property type="match status" value="1"/>
</dbReference>
<reference evidence="9" key="1">
    <citation type="journal article" date="2019" name="Int. J. Syst. Evol. Microbiol.">
        <title>The Global Catalogue of Microorganisms (GCM) 10K type strain sequencing project: providing services to taxonomists for standard genome sequencing and annotation.</title>
        <authorList>
            <consortium name="The Broad Institute Genomics Platform"/>
            <consortium name="The Broad Institute Genome Sequencing Center for Infectious Disease"/>
            <person name="Wu L."/>
            <person name="Ma J."/>
        </authorList>
    </citation>
    <scope>NUCLEOTIDE SEQUENCE [LARGE SCALE GENOMIC DNA]</scope>
    <source>
        <strain evidence="9">NCAIM B.02333</strain>
    </source>
</reference>
<dbReference type="EC" id="1.14.13.-" evidence="8"/>
<evidence type="ECO:0000256" key="4">
    <source>
        <dbReference type="ARBA" id="ARBA00022827"/>
    </source>
</evidence>
<keyword evidence="3" id="KW-0285">Flavoprotein</keyword>
<evidence type="ECO:0000256" key="7">
    <source>
        <dbReference type="SAM" id="MobiDB-lite"/>
    </source>
</evidence>
<organism evidence="8 9">
    <name type="scientific">Aquipuribacter hungaricus</name>
    <dbReference type="NCBI Taxonomy" id="545624"/>
    <lineage>
        <taxon>Bacteria</taxon>
        <taxon>Bacillati</taxon>
        <taxon>Actinomycetota</taxon>
        <taxon>Actinomycetes</taxon>
        <taxon>Micrococcales</taxon>
        <taxon>Intrasporangiaceae</taxon>
        <taxon>Aquipuribacter</taxon>
    </lineage>
</organism>
<sequence length="545" mass="58614">MVTTGGADVRQDGDAGPEDGSGGDEDRGLEHVDVVVVGAGLSGVGAGYRLQTGRPGTTYAVLEAREDLGGTWDLFRYPGVRSDSDMATLGYSFRPWRDPDGKALANGPAILDYIRATAAETGVGEHVRYSSKVVGADFSTADARWTLTVEDPRSGATHRMTCGFLYSCAGYYDYDSPHDPQLPGVDSFAGRVVHPQSWPADLDHAGARVVVVGSGATAVTLVPALLRGDGAAAHVTMLQRSPTWVGAVPSRDRTAQRLQAVLPAGLAHRLVRAKNIATTTGFYQYCRRRPQAARRLLTRFATRALGDPALVAEHFTPAYDPWDQRLCSSPGGDLFRVVRDGRATMVTDRIERVVPEGVLTQSGRLVEADVLVTATGLRLRAFGGLRPRVDGTEVDLSQQYVWNGAMVTGVPSFAVCIGYTNASWTLRADLTHRLVVKVLRWADRHDAAAVVPVAAPGLSPRPLLDLAAGYVQRSVHAFPRQGDRRPWQVRQNYLLDALTTLRADLDETLVPVGPPRSSLLVPEGAGPPGARRRPAVRVPRSVARA</sequence>
<dbReference type="InterPro" id="IPR020946">
    <property type="entry name" value="Flavin_mOase-like"/>
</dbReference>
<dbReference type="Pfam" id="PF00743">
    <property type="entry name" value="FMO-like"/>
    <property type="match status" value="1"/>
</dbReference>
<dbReference type="InterPro" id="IPR051820">
    <property type="entry name" value="FAD-binding_MO"/>
</dbReference>
<evidence type="ECO:0000256" key="5">
    <source>
        <dbReference type="ARBA" id="ARBA00023002"/>
    </source>
</evidence>
<evidence type="ECO:0000313" key="8">
    <source>
        <dbReference type="EMBL" id="MFC3687186.1"/>
    </source>
</evidence>
<gene>
    <name evidence="8" type="ORF">ACFOLH_02385</name>
</gene>
<dbReference type="GO" id="GO:0004497">
    <property type="term" value="F:monooxygenase activity"/>
    <property type="evidence" value="ECO:0007669"/>
    <property type="project" value="UniProtKB-KW"/>
</dbReference>
<dbReference type="RefSeq" id="WP_340289501.1">
    <property type="nucleotide sequence ID" value="NZ_JBBEOI010000008.1"/>
</dbReference>
<feature type="region of interest" description="Disordered" evidence="7">
    <location>
        <begin position="516"/>
        <end position="545"/>
    </location>
</feature>
<comment type="similarity">
    <text evidence="2">Belongs to the FAD-binding monooxygenase family.</text>
</comment>
<feature type="compositionally biased region" description="Low complexity" evidence="7">
    <location>
        <begin position="536"/>
        <end position="545"/>
    </location>
</feature>
<keyword evidence="4" id="KW-0274">FAD</keyword>
<protein>
    <submittedName>
        <fullName evidence="8">Flavin-containing monooxygenase</fullName>
        <ecNumber evidence="8">1.14.13.-</ecNumber>
    </submittedName>
</protein>
<keyword evidence="9" id="KW-1185">Reference proteome</keyword>
<evidence type="ECO:0000313" key="9">
    <source>
        <dbReference type="Proteomes" id="UP001595685"/>
    </source>
</evidence>
<proteinExistence type="inferred from homology"/>
<dbReference type="InterPro" id="IPR036188">
    <property type="entry name" value="FAD/NAD-bd_sf"/>
</dbReference>
<dbReference type="PANTHER" id="PTHR43872:SF1">
    <property type="entry name" value="MONOOXYGENASE, PUTATIVE (AFU_ORTHOLOGUE AFUA_8G02570)-RELATED"/>
    <property type="match status" value="1"/>
</dbReference>
<feature type="region of interest" description="Disordered" evidence="7">
    <location>
        <begin position="1"/>
        <end position="28"/>
    </location>
</feature>
<comment type="cofactor">
    <cofactor evidence="1">
        <name>FAD</name>
        <dbReference type="ChEBI" id="CHEBI:57692"/>
    </cofactor>
</comment>
<dbReference type="PANTHER" id="PTHR43872">
    <property type="entry name" value="MONOOXYGENASE, PUTATIVE (AFU_ORTHOLOGUE AFUA_8G02570)-RELATED"/>
    <property type="match status" value="1"/>
</dbReference>